<accession>A0A816JUL6</accession>
<feature type="region of interest" description="Disordered" evidence="1">
    <location>
        <begin position="27"/>
        <end position="62"/>
    </location>
</feature>
<feature type="region of interest" description="Disordered" evidence="1">
    <location>
        <begin position="104"/>
        <end position="134"/>
    </location>
</feature>
<feature type="compositionally biased region" description="Polar residues" evidence="1">
    <location>
        <begin position="29"/>
        <end position="41"/>
    </location>
</feature>
<proteinExistence type="predicted"/>
<dbReference type="AlphaFoldDB" id="A0A816JUL6"/>
<dbReference type="EMBL" id="HG994368">
    <property type="protein sequence ID" value="CAF1833329.1"/>
    <property type="molecule type" value="Genomic_DNA"/>
</dbReference>
<evidence type="ECO:0000313" key="2">
    <source>
        <dbReference type="EMBL" id="CAF1833329.1"/>
    </source>
</evidence>
<name>A0A816JUL6_BRANA</name>
<evidence type="ECO:0000256" key="1">
    <source>
        <dbReference type="SAM" id="MobiDB-lite"/>
    </source>
</evidence>
<sequence length="134" mass="15851">PPWKSTNCYNHISPATTTNAAALLEKYEATTTSDPPHQKSSQPHRKSTMLQPHQSRHNEETPQLCWKSMKIHYYRQSERRAFQHLKPKKSISCTELFIWKEDSQSDCHTHQTCRKRRQRQYQTPVECRPPPPKI</sequence>
<feature type="non-terminal residue" evidence="2">
    <location>
        <position position="1"/>
    </location>
</feature>
<reference evidence="2" key="1">
    <citation type="submission" date="2021-01" db="EMBL/GenBank/DDBJ databases">
        <authorList>
            <consortium name="Genoscope - CEA"/>
            <person name="William W."/>
        </authorList>
    </citation>
    <scope>NUCLEOTIDE SEQUENCE</scope>
</reference>
<organism evidence="2">
    <name type="scientific">Brassica napus</name>
    <name type="common">Rape</name>
    <dbReference type="NCBI Taxonomy" id="3708"/>
    <lineage>
        <taxon>Eukaryota</taxon>
        <taxon>Viridiplantae</taxon>
        <taxon>Streptophyta</taxon>
        <taxon>Embryophyta</taxon>
        <taxon>Tracheophyta</taxon>
        <taxon>Spermatophyta</taxon>
        <taxon>Magnoliopsida</taxon>
        <taxon>eudicotyledons</taxon>
        <taxon>Gunneridae</taxon>
        <taxon>Pentapetalae</taxon>
        <taxon>rosids</taxon>
        <taxon>malvids</taxon>
        <taxon>Brassicales</taxon>
        <taxon>Brassicaceae</taxon>
        <taxon>Brassiceae</taxon>
        <taxon>Brassica</taxon>
    </lineage>
</organism>
<protein>
    <submittedName>
        <fullName evidence="2">(rape) hypothetical protein</fullName>
    </submittedName>
</protein>
<gene>
    <name evidence="2" type="ORF">DARMORV10_C04P24090.1</name>
</gene>
<dbReference type="Proteomes" id="UP001295469">
    <property type="component" value="Chromosome C04"/>
</dbReference>